<evidence type="ECO:0000259" key="13">
    <source>
        <dbReference type="PROSITE" id="PS51158"/>
    </source>
</evidence>
<feature type="region of interest" description="Disordered" evidence="11">
    <location>
        <begin position="169"/>
        <end position="222"/>
    </location>
</feature>
<dbReference type="Gene3D" id="2.60.40.10">
    <property type="entry name" value="Immunoglobulins"/>
    <property type="match status" value="2"/>
</dbReference>
<dbReference type="PROSITE" id="PS50835">
    <property type="entry name" value="IG_LIKE"/>
    <property type="match status" value="2"/>
</dbReference>
<evidence type="ECO:0000256" key="5">
    <source>
        <dbReference type="ARBA" id="ARBA00022737"/>
    </source>
</evidence>
<keyword evidence="3" id="KW-0723">Serine/threonine-protein kinase</keyword>
<dbReference type="GO" id="GO:0055013">
    <property type="term" value="P:cardiac muscle cell development"/>
    <property type="evidence" value="ECO:0007669"/>
    <property type="project" value="TreeGrafter"/>
</dbReference>
<dbReference type="PANTHER" id="PTHR47091">
    <property type="entry name" value="ALPHA-PROTEIN KINASE 2-RELATED"/>
    <property type="match status" value="1"/>
</dbReference>
<keyword evidence="4" id="KW-0808">Transferase</keyword>
<feature type="region of interest" description="Disordered" evidence="11">
    <location>
        <begin position="664"/>
        <end position="762"/>
    </location>
</feature>
<dbReference type="GO" id="GO:0004674">
    <property type="term" value="F:protein serine/threonine kinase activity"/>
    <property type="evidence" value="ECO:0007669"/>
    <property type="project" value="UniProtKB-KW"/>
</dbReference>
<dbReference type="PROSITE" id="PS51158">
    <property type="entry name" value="ALPHA_KINASE"/>
    <property type="match status" value="1"/>
</dbReference>
<feature type="compositionally biased region" description="Basic and acidic residues" evidence="11">
    <location>
        <begin position="1033"/>
        <end position="1043"/>
    </location>
</feature>
<keyword evidence="5" id="KW-0677">Repeat</keyword>
<feature type="region of interest" description="Disordered" evidence="11">
    <location>
        <begin position="1547"/>
        <end position="1610"/>
    </location>
</feature>
<dbReference type="EC" id="2.7.11.1" evidence="2"/>
<reference evidence="14" key="2">
    <citation type="submission" date="2025-09" db="UniProtKB">
        <authorList>
            <consortium name="Ensembl"/>
        </authorList>
    </citation>
    <scope>IDENTIFICATION</scope>
</reference>
<feature type="compositionally biased region" description="Polar residues" evidence="11">
    <location>
        <begin position="394"/>
        <end position="407"/>
    </location>
</feature>
<dbReference type="SUPFAM" id="SSF56112">
    <property type="entry name" value="Protein kinase-like (PK-like)"/>
    <property type="match status" value="1"/>
</dbReference>
<feature type="compositionally biased region" description="Polar residues" evidence="11">
    <location>
        <begin position="1"/>
        <end position="14"/>
    </location>
</feature>
<evidence type="ECO:0000313" key="15">
    <source>
        <dbReference type="Proteomes" id="UP000264800"/>
    </source>
</evidence>
<feature type="compositionally biased region" description="Polar residues" evidence="11">
    <location>
        <begin position="1020"/>
        <end position="1032"/>
    </location>
</feature>
<evidence type="ECO:0000256" key="1">
    <source>
        <dbReference type="ARBA" id="ARBA00008651"/>
    </source>
</evidence>
<feature type="region of interest" description="Disordered" evidence="11">
    <location>
        <begin position="823"/>
        <end position="842"/>
    </location>
</feature>
<dbReference type="OMA" id="MTESHIG"/>
<dbReference type="InterPro" id="IPR011009">
    <property type="entry name" value="Kinase-like_dom_sf"/>
</dbReference>
<dbReference type="Proteomes" id="UP000264800">
    <property type="component" value="Unplaced"/>
</dbReference>
<feature type="compositionally biased region" description="Basic and acidic residues" evidence="11">
    <location>
        <begin position="512"/>
        <end position="523"/>
    </location>
</feature>
<feature type="compositionally biased region" description="Basic and acidic residues" evidence="11">
    <location>
        <begin position="472"/>
        <end position="497"/>
    </location>
</feature>
<feature type="domain" description="Ig-like" evidence="12">
    <location>
        <begin position="52"/>
        <end position="137"/>
    </location>
</feature>
<dbReference type="CTD" id="100534893"/>
<dbReference type="STRING" id="37003.ENSKMAP00000023967"/>
<comment type="catalytic activity">
    <reaction evidence="9">
        <text>L-threonyl-[protein] + ATP = O-phospho-L-threonyl-[protein] + ADP + H(+)</text>
        <dbReference type="Rhea" id="RHEA:46608"/>
        <dbReference type="Rhea" id="RHEA-COMP:11060"/>
        <dbReference type="Rhea" id="RHEA-COMP:11605"/>
        <dbReference type="ChEBI" id="CHEBI:15378"/>
        <dbReference type="ChEBI" id="CHEBI:30013"/>
        <dbReference type="ChEBI" id="CHEBI:30616"/>
        <dbReference type="ChEBI" id="CHEBI:61977"/>
        <dbReference type="ChEBI" id="CHEBI:456216"/>
        <dbReference type="EC" id="2.7.11.1"/>
    </reaction>
</comment>
<feature type="compositionally biased region" description="Polar residues" evidence="11">
    <location>
        <begin position="738"/>
        <end position="757"/>
    </location>
</feature>
<dbReference type="InterPro" id="IPR003598">
    <property type="entry name" value="Ig_sub2"/>
</dbReference>
<dbReference type="SMART" id="SM00409">
    <property type="entry name" value="IG"/>
    <property type="match status" value="2"/>
</dbReference>
<evidence type="ECO:0000256" key="9">
    <source>
        <dbReference type="ARBA" id="ARBA00047899"/>
    </source>
</evidence>
<dbReference type="GO" id="GO:0005524">
    <property type="term" value="F:ATP binding"/>
    <property type="evidence" value="ECO:0007669"/>
    <property type="project" value="InterPro"/>
</dbReference>
<accession>A0A3Q3GK57</accession>
<evidence type="ECO:0000256" key="8">
    <source>
        <dbReference type="ARBA" id="ARBA00023319"/>
    </source>
</evidence>
<feature type="compositionally biased region" description="Basic and acidic residues" evidence="11">
    <location>
        <begin position="408"/>
        <end position="431"/>
    </location>
</feature>
<comment type="catalytic activity">
    <reaction evidence="10">
        <text>L-seryl-[protein] + ATP = O-phospho-L-seryl-[protein] + ADP + H(+)</text>
        <dbReference type="Rhea" id="RHEA:17989"/>
        <dbReference type="Rhea" id="RHEA-COMP:9863"/>
        <dbReference type="Rhea" id="RHEA-COMP:11604"/>
        <dbReference type="ChEBI" id="CHEBI:15378"/>
        <dbReference type="ChEBI" id="CHEBI:29999"/>
        <dbReference type="ChEBI" id="CHEBI:30616"/>
        <dbReference type="ChEBI" id="CHEBI:83421"/>
        <dbReference type="ChEBI" id="CHEBI:456216"/>
        <dbReference type="EC" id="2.7.11.1"/>
    </reaction>
</comment>
<comment type="similarity">
    <text evidence="1">Belongs to the protein kinase superfamily. Alpha-type protein kinase family. ALPK subfamily.</text>
</comment>
<dbReference type="InterPro" id="IPR003599">
    <property type="entry name" value="Ig_sub"/>
</dbReference>
<dbReference type="InterPro" id="IPR013098">
    <property type="entry name" value="Ig_I-set"/>
</dbReference>
<dbReference type="RefSeq" id="XP_017274300.1">
    <property type="nucleotide sequence ID" value="XM_017418811.3"/>
</dbReference>
<keyword evidence="15" id="KW-1185">Reference proteome</keyword>
<feature type="region of interest" description="Disordered" evidence="11">
    <location>
        <begin position="1018"/>
        <end position="1162"/>
    </location>
</feature>
<evidence type="ECO:0000256" key="10">
    <source>
        <dbReference type="ARBA" id="ARBA00048679"/>
    </source>
</evidence>
<dbReference type="InterPro" id="IPR007110">
    <property type="entry name" value="Ig-like_dom"/>
</dbReference>
<dbReference type="Gene3D" id="3.20.200.10">
    <property type="entry name" value="MHCK/EF2 kinase"/>
    <property type="match status" value="1"/>
</dbReference>
<feature type="compositionally biased region" description="Basic and acidic residues" evidence="11">
    <location>
        <begin position="536"/>
        <end position="547"/>
    </location>
</feature>
<proteinExistence type="inferred from homology"/>
<feature type="compositionally biased region" description="Polar residues" evidence="11">
    <location>
        <begin position="556"/>
        <end position="570"/>
    </location>
</feature>
<feature type="compositionally biased region" description="Basic and acidic residues" evidence="11">
    <location>
        <begin position="169"/>
        <end position="178"/>
    </location>
</feature>
<evidence type="ECO:0000256" key="11">
    <source>
        <dbReference type="SAM" id="MobiDB-lite"/>
    </source>
</evidence>
<dbReference type="Ensembl" id="ENSKMAT00000024271.1">
    <property type="protein sequence ID" value="ENSKMAP00000023967.1"/>
    <property type="gene ID" value="ENSKMAG00000017767.1"/>
</dbReference>
<dbReference type="SMART" id="SM00408">
    <property type="entry name" value="IGc2"/>
    <property type="match status" value="2"/>
</dbReference>
<keyword evidence="6" id="KW-0418">Kinase</keyword>
<evidence type="ECO:0000313" key="14">
    <source>
        <dbReference type="Ensembl" id="ENSKMAP00000023967.1"/>
    </source>
</evidence>
<dbReference type="SUPFAM" id="SSF48726">
    <property type="entry name" value="Immunoglobulin"/>
    <property type="match status" value="2"/>
</dbReference>
<feature type="compositionally biased region" description="Polar residues" evidence="11">
    <location>
        <begin position="1547"/>
        <end position="1558"/>
    </location>
</feature>
<evidence type="ECO:0000256" key="6">
    <source>
        <dbReference type="ARBA" id="ARBA00022777"/>
    </source>
</evidence>
<feature type="compositionally biased region" description="Basic and acidic residues" evidence="11">
    <location>
        <begin position="1585"/>
        <end position="1604"/>
    </location>
</feature>
<dbReference type="CDD" id="cd16973">
    <property type="entry name" value="Alpha_kinase_ALPK3"/>
    <property type="match status" value="1"/>
</dbReference>
<name>A0A3Q3GK57_KRYMA</name>
<dbReference type="GO" id="GO:0005634">
    <property type="term" value="C:nucleus"/>
    <property type="evidence" value="ECO:0007669"/>
    <property type="project" value="TreeGrafter"/>
</dbReference>
<dbReference type="InterPro" id="IPR013783">
    <property type="entry name" value="Ig-like_fold"/>
</dbReference>
<evidence type="ECO:0000256" key="3">
    <source>
        <dbReference type="ARBA" id="ARBA00022527"/>
    </source>
</evidence>
<feature type="region of interest" description="Disordered" evidence="11">
    <location>
        <begin position="465"/>
        <end position="570"/>
    </location>
</feature>
<dbReference type="Pfam" id="PF07679">
    <property type="entry name" value="I-set"/>
    <property type="match status" value="2"/>
</dbReference>
<dbReference type="FunFam" id="2.60.40.10:FF:000069">
    <property type="entry name" value="Alpha-protein kinase 3"/>
    <property type="match status" value="1"/>
</dbReference>
<feature type="region of interest" description="Disordered" evidence="11">
    <location>
        <begin position="1"/>
        <end position="21"/>
    </location>
</feature>
<keyword evidence="7" id="KW-1015">Disulfide bond</keyword>
<dbReference type="InterPro" id="IPR036179">
    <property type="entry name" value="Ig-like_dom_sf"/>
</dbReference>
<dbReference type="SMART" id="SM00811">
    <property type="entry name" value="Alpha_kinase"/>
    <property type="match status" value="1"/>
</dbReference>
<protein>
    <recommendedName>
        <fullName evidence="2">non-specific serine/threonine protein kinase</fullName>
        <ecNumber evidence="2">2.7.11.1</ecNumber>
    </recommendedName>
</protein>
<evidence type="ECO:0000256" key="7">
    <source>
        <dbReference type="ARBA" id="ARBA00023157"/>
    </source>
</evidence>
<dbReference type="GeneTree" id="ENSGT00940000158534"/>
<dbReference type="PANTHER" id="PTHR47091:SF1">
    <property type="entry name" value="ALPHA-PROTEIN KINASE 3"/>
    <property type="match status" value="1"/>
</dbReference>
<keyword evidence="8" id="KW-0393">Immunoglobulin domain</keyword>
<evidence type="ECO:0000256" key="4">
    <source>
        <dbReference type="ARBA" id="ARBA00022679"/>
    </source>
</evidence>
<feature type="region of interest" description="Disordered" evidence="11">
    <location>
        <begin position="308"/>
        <end position="327"/>
    </location>
</feature>
<evidence type="ECO:0000256" key="2">
    <source>
        <dbReference type="ARBA" id="ARBA00012513"/>
    </source>
</evidence>
<feature type="region of interest" description="Disordered" evidence="11">
    <location>
        <begin position="237"/>
        <end position="264"/>
    </location>
</feature>
<organism evidence="14 15">
    <name type="scientific">Kryptolebias marmoratus</name>
    <name type="common">Mangrove killifish</name>
    <name type="synonym">Rivulus marmoratus</name>
    <dbReference type="NCBI Taxonomy" id="37003"/>
    <lineage>
        <taxon>Eukaryota</taxon>
        <taxon>Metazoa</taxon>
        <taxon>Chordata</taxon>
        <taxon>Craniata</taxon>
        <taxon>Vertebrata</taxon>
        <taxon>Euteleostomi</taxon>
        <taxon>Actinopterygii</taxon>
        <taxon>Neopterygii</taxon>
        <taxon>Teleostei</taxon>
        <taxon>Neoteleostei</taxon>
        <taxon>Acanthomorphata</taxon>
        <taxon>Ovalentaria</taxon>
        <taxon>Atherinomorphae</taxon>
        <taxon>Cyprinodontiformes</taxon>
        <taxon>Rivulidae</taxon>
        <taxon>Kryptolebias</taxon>
    </lineage>
</organism>
<dbReference type="InterPro" id="IPR004166">
    <property type="entry name" value="a-kinase_dom"/>
</dbReference>
<feature type="compositionally biased region" description="Polar residues" evidence="11">
    <location>
        <begin position="1077"/>
        <end position="1087"/>
    </location>
</feature>
<evidence type="ECO:0000259" key="12">
    <source>
        <dbReference type="PROSITE" id="PS50835"/>
    </source>
</evidence>
<dbReference type="GeneID" id="108237413"/>
<feature type="domain" description="Ig-like" evidence="12">
    <location>
        <begin position="1193"/>
        <end position="1281"/>
    </location>
</feature>
<feature type="compositionally biased region" description="Polar residues" evidence="11">
    <location>
        <begin position="679"/>
        <end position="725"/>
    </location>
</feature>
<sequence length="1610" mass="178050">MGSQRTTVRSNNGNDIGGSGRSSNCSYLSNVRPENRSTLCSVMAQLTEETQPFFETTLKSKAVSENSTVKFSCVITGHPTPQITWYKDDKQLDRYCGLPKYEIFRNGQSHSLHIYNCTVEDAAIYQASAINTKGIVSCSGVLEVGEMNEFKIHERYFAKLKQKVENKCREAPDKENQEYLRTISPDRTQRKRRSTTEARGFLGESSPMEDEENKESVQAENPEAEFRLQEATVEKPDKNTAPVTDGAVCATTSGHGNNDKDNRSRTMYDPAQNIFTSHQPKSPFVKKKIKISNSAKAPKADIVVERMSRERTKDETSSSLTHASTEAVHANGISEVMEVENNIHLPFLHLDSKFKKENDKKSATEKAALNKSSSKNENPRDQATAFSKRLHLTKTVSPVAASSNHTLSENERKKKEKQENKGGHRDPEKHLETKKLISRVTSTQKQLSLKSTDLNMLKKVVHATERATTTDTNRKSKPASDKCLELRESTDKSRDSRTALPQCPCEVAESLLSEKETSSRQESESVSQPDVPCEVTHADMTRNDAPVRFEPPPDQGTISSQPPQNADDTQTFPLCSGLQAKTEKTAQDTLDKSRKSNESCSVVFTHQKKFLFDTHGATENIPGCNVSPATQQSQADKAIKAVERTEIQDVKKVDGNKVDKLAPSEKILEMETEAPGLQKTEQIKTAKTNDAGNKGSSVVTKNPSYLGNNEKQPISSLVEKTSSESQKLESDVFETPLPDQTQTSENVNSLESITDSQNHPKAEPKVISIAELLRSQIKALDLVQANSDFSLPAHANLAQGLTIAATGGSQEVRDDNIKCNGEANIFKPDNETEKSTSSKPPTNLKATLMEIYQQLNGKEEQVAASDVTSTPAQPLNELPVSFSSTGTSITELHGRNSDDAVKDISLVSDSSSKDSNDTPLSLTFKDGFPETLQSVLKQPETFIQKSGPPVRETHIKASIQETNSTILEHTKDETVQGPNVELLQTQIPPKNLNSKVERGLKEENVTLSDQLKVEEHDTKTTFTARLQTNCSERNSRPAKKENDTQLVQQESSEIKESLRSDPTPEPSPLIRRKNGISPISSATSQELASGARSKLSTPLAKPEEVEDNQTQTNDKSAKSTKISTSTASPSLSRRSSHLQSVGEQSPVTERRSPLVSRRKTVSEAQTLNQVLTEQIQTEGKSAEKDRHNPFKAPQVIRKIRAETFADASGQLKLWCQFFNILSDSIIKWYRNEEEIVQVKRNAGDETPVNLTVVQASSKDSGVYGCSITNEYGTDSTDFLLSAEILAGMSLREDLGVGEEIEMTPLIFSKGLADSGTWRNKFFGRIMMTESHIGDGCSHKVWRAKVIYGLEPVFESSDTCIIKVRNPITYGGKEESCLIERNLDIMKKECKIQNLAREYCKVFSAEARVIENFGSSLEVIPVYLMYRPANTVPYATVETDLGGVYKKYSVLDHTGKIISSPGSEAEQKCSTLQHWIFQWTNGNLLLTRLEGVDTKLTNVEISVKSTGHQGLSVEGNPKVFELFVSQHKCNYFCGLLGLKPLKVMDSLMTPTKPKSSRSPLLQRKKMTSPSSPQPGRKTAVSPRLPRKAEQEGDNTHTAEKTEDASKIGNMV</sequence>
<reference evidence="14" key="1">
    <citation type="submission" date="2025-08" db="UniProtKB">
        <authorList>
            <consortium name="Ensembl"/>
        </authorList>
    </citation>
    <scope>IDENTIFICATION</scope>
</reference>
<feature type="domain" description="Alpha-type protein kinase" evidence="13">
    <location>
        <begin position="1309"/>
        <end position="1540"/>
    </location>
</feature>
<feature type="compositionally biased region" description="Low complexity" evidence="11">
    <location>
        <begin position="1119"/>
        <end position="1140"/>
    </location>
</feature>
<dbReference type="Pfam" id="PF02816">
    <property type="entry name" value="Alpha_kinase"/>
    <property type="match status" value="1"/>
</dbReference>
<dbReference type="OrthoDB" id="301415at2759"/>
<feature type="region of interest" description="Disordered" evidence="11">
    <location>
        <begin position="358"/>
        <end position="431"/>
    </location>
</feature>